<keyword evidence="3" id="KW-1185">Reference proteome</keyword>
<feature type="region of interest" description="Disordered" evidence="1">
    <location>
        <begin position="85"/>
        <end position="150"/>
    </location>
</feature>
<proteinExistence type="predicted"/>
<organism evidence="2 3">
    <name type="scientific">Platanthera guangdongensis</name>
    <dbReference type="NCBI Taxonomy" id="2320717"/>
    <lineage>
        <taxon>Eukaryota</taxon>
        <taxon>Viridiplantae</taxon>
        <taxon>Streptophyta</taxon>
        <taxon>Embryophyta</taxon>
        <taxon>Tracheophyta</taxon>
        <taxon>Spermatophyta</taxon>
        <taxon>Magnoliopsida</taxon>
        <taxon>Liliopsida</taxon>
        <taxon>Asparagales</taxon>
        <taxon>Orchidaceae</taxon>
        <taxon>Orchidoideae</taxon>
        <taxon>Orchideae</taxon>
        <taxon>Orchidinae</taxon>
        <taxon>Platanthera</taxon>
    </lineage>
</organism>
<evidence type="ECO:0000313" key="3">
    <source>
        <dbReference type="Proteomes" id="UP001412067"/>
    </source>
</evidence>
<dbReference type="PANTHER" id="PTHR31902">
    <property type="entry name" value="ACTIN PATCHES DISTAL PROTEIN 1"/>
    <property type="match status" value="1"/>
</dbReference>
<accession>A0ABR2MY15</accession>
<name>A0ABR2MY15_9ASPA</name>
<comment type="caution">
    <text evidence="2">The sequence shown here is derived from an EMBL/GenBank/DDBJ whole genome shotgun (WGS) entry which is preliminary data.</text>
</comment>
<dbReference type="EMBL" id="JBBWWR010000003">
    <property type="protein sequence ID" value="KAK8968767.1"/>
    <property type="molecule type" value="Genomic_DNA"/>
</dbReference>
<sequence length="177" mass="20061">MVQFYERHVFLCYKTPHVWLSHVEVVEFDRLPRLFSVALDARIGEMMKRVDGFLQLQTTSHLSFLKTSTKTGRRELLRTHARSALSEPFARDTTRPSSAYTTGEHHPKSSDLTTLSVRSPGGKTISRRAQQSCEVSSPLPARSNYSEELPSHCRQGQVTGELSFASWRAGCRRDPLP</sequence>
<gene>
    <name evidence="2" type="ORF">KSP40_PGU001344</name>
</gene>
<protein>
    <submittedName>
        <fullName evidence="2">Uncharacterized protein</fullName>
    </submittedName>
</protein>
<dbReference type="InterPro" id="IPR009737">
    <property type="entry name" value="Aim32/Apd1-like"/>
</dbReference>
<evidence type="ECO:0000256" key="1">
    <source>
        <dbReference type="SAM" id="MobiDB-lite"/>
    </source>
</evidence>
<dbReference type="Proteomes" id="UP001412067">
    <property type="component" value="Unassembled WGS sequence"/>
</dbReference>
<dbReference type="PANTHER" id="PTHR31902:SF14">
    <property type="entry name" value="ACTIN PATCHES DISTAL PROTEIN 1"/>
    <property type="match status" value="1"/>
</dbReference>
<reference evidence="2 3" key="1">
    <citation type="journal article" date="2022" name="Nat. Plants">
        <title>Genomes of leafy and leafless Platanthera orchids illuminate the evolution of mycoheterotrophy.</title>
        <authorList>
            <person name="Li M.H."/>
            <person name="Liu K.W."/>
            <person name="Li Z."/>
            <person name="Lu H.C."/>
            <person name="Ye Q.L."/>
            <person name="Zhang D."/>
            <person name="Wang J.Y."/>
            <person name="Li Y.F."/>
            <person name="Zhong Z.M."/>
            <person name="Liu X."/>
            <person name="Yu X."/>
            <person name="Liu D.K."/>
            <person name="Tu X.D."/>
            <person name="Liu B."/>
            <person name="Hao Y."/>
            <person name="Liao X.Y."/>
            <person name="Jiang Y.T."/>
            <person name="Sun W.H."/>
            <person name="Chen J."/>
            <person name="Chen Y.Q."/>
            <person name="Ai Y."/>
            <person name="Zhai J.W."/>
            <person name="Wu S.S."/>
            <person name="Zhou Z."/>
            <person name="Hsiao Y.Y."/>
            <person name="Wu W.L."/>
            <person name="Chen Y.Y."/>
            <person name="Lin Y.F."/>
            <person name="Hsu J.L."/>
            <person name="Li C.Y."/>
            <person name="Wang Z.W."/>
            <person name="Zhao X."/>
            <person name="Zhong W.Y."/>
            <person name="Ma X.K."/>
            <person name="Ma L."/>
            <person name="Huang J."/>
            <person name="Chen G.Z."/>
            <person name="Huang M.Z."/>
            <person name="Huang L."/>
            <person name="Peng D.H."/>
            <person name="Luo Y.B."/>
            <person name="Zou S.Q."/>
            <person name="Chen S.P."/>
            <person name="Lan S."/>
            <person name="Tsai W.C."/>
            <person name="Van de Peer Y."/>
            <person name="Liu Z.J."/>
        </authorList>
    </citation>
    <scope>NUCLEOTIDE SEQUENCE [LARGE SCALE GENOMIC DNA]</scope>
    <source>
        <strain evidence="2">Lor288</strain>
    </source>
</reference>
<evidence type="ECO:0000313" key="2">
    <source>
        <dbReference type="EMBL" id="KAK8968767.1"/>
    </source>
</evidence>